<dbReference type="AlphaFoldDB" id="A0AAV9MGJ1"/>
<name>A0AAV9MGJ1_9SOLN</name>
<organism evidence="1 2">
    <name type="scientific">Solanum pinnatisectum</name>
    <name type="common">tansyleaf nightshade</name>
    <dbReference type="NCBI Taxonomy" id="50273"/>
    <lineage>
        <taxon>Eukaryota</taxon>
        <taxon>Viridiplantae</taxon>
        <taxon>Streptophyta</taxon>
        <taxon>Embryophyta</taxon>
        <taxon>Tracheophyta</taxon>
        <taxon>Spermatophyta</taxon>
        <taxon>Magnoliopsida</taxon>
        <taxon>eudicotyledons</taxon>
        <taxon>Gunneridae</taxon>
        <taxon>Pentapetalae</taxon>
        <taxon>asterids</taxon>
        <taxon>lamiids</taxon>
        <taxon>Solanales</taxon>
        <taxon>Solanaceae</taxon>
        <taxon>Solanoideae</taxon>
        <taxon>Solaneae</taxon>
        <taxon>Solanum</taxon>
    </lineage>
</organism>
<dbReference type="SUPFAM" id="SSF56219">
    <property type="entry name" value="DNase I-like"/>
    <property type="match status" value="1"/>
</dbReference>
<sequence length="84" mass="9722">MPWMIGGDFNGVLSAKEKIGRLPVYFQEYEDFAFCINSYCIFKRIDKYFMNQALHDMFGKVDMQNLARTRADHAPLFITCGGLD</sequence>
<proteinExistence type="predicted"/>
<evidence type="ECO:0000313" key="1">
    <source>
        <dbReference type="EMBL" id="KAK4737152.1"/>
    </source>
</evidence>
<dbReference type="InterPro" id="IPR036691">
    <property type="entry name" value="Endo/exonu/phosph_ase_sf"/>
</dbReference>
<comment type="caution">
    <text evidence="1">The sequence shown here is derived from an EMBL/GenBank/DDBJ whole genome shotgun (WGS) entry which is preliminary data.</text>
</comment>
<reference evidence="1 2" key="1">
    <citation type="submission" date="2023-10" db="EMBL/GenBank/DDBJ databases">
        <title>Genome-Wide Identification Analysis in wild type Solanum Pinnatisectum Reveals Some Genes Defensing Phytophthora Infestans.</title>
        <authorList>
            <person name="Sun C."/>
        </authorList>
    </citation>
    <scope>NUCLEOTIDE SEQUENCE [LARGE SCALE GENOMIC DNA]</scope>
    <source>
        <strain evidence="1">LQN</strain>
        <tissue evidence="1">Leaf</tissue>
    </source>
</reference>
<dbReference type="PANTHER" id="PTHR33710">
    <property type="entry name" value="BNAC02G09200D PROTEIN"/>
    <property type="match status" value="1"/>
</dbReference>
<keyword evidence="2" id="KW-1185">Reference proteome</keyword>
<protein>
    <submittedName>
        <fullName evidence="1">Uncharacterized protein</fullName>
    </submittedName>
</protein>
<accession>A0AAV9MGJ1</accession>
<dbReference type="Proteomes" id="UP001311915">
    <property type="component" value="Unassembled WGS sequence"/>
</dbReference>
<evidence type="ECO:0000313" key="2">
    <source>
        <dbReference type="Proteomes" id="UP001311915"/>
    </source>
</evidence>
<dbReference type="PANTHER" id="PTHR33710:SF23">
    <property type="entry name" value="NON-LTR RETROELEMENT REVERSE TRANSCRIPTASE"/>
    <property type="match status" value="1"/>
</dbReference>
<gene>
    <name evidence="1" type="ORF">R3W88_000849</name>
</gene>
<dbReference type="EMBL" id="JAWPEI010000001">
    <property type="protein sequence ID" value="KAK4737152.1"/>
    <property type="molecule type" value="Genomic_DNA"/>
</dbReference>